<sequence>MAATIRKRTTGKVDAKGNPVVSYQVRWREPVRDEFGAPTGAFKSTSETFDTERKAKARLRKVEDALDDARGIDPSSAKAKANRPLGEYAKQYLDSLAGTVDPSTVAGYAN</sequence>
<feature type="non-terminal residue" evidence="1">
    <location>
        <position position="110"/>
    </location>
</feature>
<comment type="caution">
    <text evidence="1">The sequence shown here is derived from an EMBL/GenBank/DDBJ whole genome shotgun (WGS) entry which is preliminary data.</text>
</comment>
<evidence type="ECO:0000313" key="1">
    <source>
        <dbReference type="EMBL" id="TQR82212.1"/>
    </source>
</evidence>
<evidence type="ECO:0000313" key="2">
    <source>
        <dbReference type="Proteomes" id="UP000315759"/>
    </source>
</evidence>
<dbReference type="Proteomes" id="UP000315759">
    <property type="component" value="Unassembled WGS sequence"/>
</dbReference>
<name>A0A544VQF0_9MYCO</name>
<dbReference type="AlphaFoldDB" id="A0A544VQF0"/>
<reference evidence="1 2" key="1">
    <citation type="submission" date="2018-10" db="EMBL/GenBank/DDBJ databases">
        <title>Draft genome of Mycobacterium hodleri strain B.</title>
        <authorList>
            <person name="Amande T.J."/>
            <person name="Mcgenity T.J."/>
        </authorList>
    </citation>
    <scope>NUCLEOTIDE SEQUENCE [LARGE SCALE GENOMIC DNA]</scope>
    <source>
        <strain evidence="1 2">B</strain>
    </source>
</reference>
<gene>
    <name evidence="1" type="ORF">D8S82_33295</name>
</gene>
<dbReference type="EMBL" id="VIFX01000105">
    <property type="protein sequence ID" value="TQR82212.1"/>
    <property type="molecule type" value="Genomic_DNA"/>
</dbReference>
<organism evidence="1 2">
    <name type="scientific">Mycolicibacterium hodleri</name>
    <dbReference type="NCBI Taxonomy" id="49897"/>
    <lineage>
        <taxon>Bacteria</taxon>
        <taxon>Bacillati</taxon>
        <taxon>Actinomycetota</taxon>
        <taxon>Actinomycetes</taxon>
        <taxon>Mycobacteriales</taxon>
        <taxon>Mycobacteriaceae</taxon>
        <taxon>Mycolicibacterium</taxon>
    </lineage>
</organism>
<proteinExistence type="predicted"/>
<protein>
    <submittedName>
        <fullName evidence="1">Site-specific integrase</fullName>
    </submittedName>
</protein>
<keyword evidence="2" id="KW-1185">Reference proteome</keyword>
<accession>A0A544VQF0</accession>